<accession>A0ABZ0CTZ8</accession>
<proteinExistence type="inferred from homology"/>
<evidence type="ECO:0000256" key="10">
    <source>
        <dbReference type="SAM" id="SignalP"/>
    </source>
</evidence>
<evidence type="ECO:0000256" key="3">
    <source>
        <dbReference type="ARBA" id="ARBA00022448"/>
    </source>
</evidence>
<comment type="subcellular location">
    <subcellularLocation>
        <location evidence="1">Cell outer membrane</location>
        <topology evidence="1">Multi-pass membrane protein</topology>
    </subcellularLocation>
</comment>
<keyword evidence="7" id="KW-0626">Porin</keyword>
<evidence type="ECO:0000313" key="11">
    <source>
        <dbReference type="EMBL" id="WOB08450.1"/>
    </source>
</evidence>
<dbReference type="InterPro" id="IPR036998">
    <property type="entry name" value="Porin_LamB_sf"/>
</dbReference>
<name>A0ABZ0CTZ8_9BURK</name>
<keyword evidence="6" id="KW-0406">Ion transport</keyword>
<protein>
    <submittedName>
        <fullName evidence="11">Carbohydrate porin</fullName>
    </submittedName>
</protein>
<evidence type="ECO:0000256" key="5">
    <source>
        <dbReference type="ARBA" id="ARBA00022692"/>
    </source>
</evidence>
<evidence type="ECO:0000256" key="2">
    <source>
        <dbReference type="ARBA" id="ARBA00007055"/>
    </source>
</evidence>
<dbReference type="Proteomes" id="UP001303946">
    <property type="component" value="Chromosome"/>
</dbReference>
<evidence type="ECO:0000256" key="8">
    <source>
        <dbReference type="ARBA" id="ARBA00023136"/>
    </source>
</evidence>
<keyword evidence="8" id="KW-0472">Membrane</keyword>
<keyword evidence="5" id="KW-0812">Transmembrane</keyword>
<dbReference type="SUPFAM" id="SSF56935">
    <property type="entry name" value="Porins"/>
    <property type="match status" value="1"/>
</dbReference>
<gene>
    <name evidence="11" type="ORF">RXV79_00005</name>
</gene>
<evidence type="ECO:0000256" key="1">
    <source>
        <dbReference type="ARBA" id="ARBA00004571"/>
    </source>
</evidence>
<dbReference type="Pfam" id="PF02264">
    <property type="entry name" value="LamB"/>
    <property type="match status" value="1"/>
</dbReference>
<feature type="chain" id="PRO_5045427276" evidence="10">
    <location>
        <begin position="22"/>
        <end position="411"/>
    </location>
</feature>
<comment type="similarity">
    <text evidence="2">Belongs to the porin LamB (TC 1.B.3) family.</text>
</comment>
<keyword evidence="4" id="KW-1134">Transmembrane beta strand</keyword>
<dbReference type="Gene3D" id="2.40.170.10">
    <property type="entry name" value="Porin, LamB type"/>
    <property type="match status" value="1"/>
</dbReference>
<dbReference type="PANTHER" id="PTHR38762">
    <property type="entry name" value="CRYPTIC OUTER MEMBRANE PORIN BGLH-RELATED"/>
    <property type="match status" value="1"/>
</dbReference>
<keyword evidence="3" id="KW-0813">Transport</keyword>
<dbReference type="EMBL" id="CP136336">
    <property type="protein sequence ID" value="WOB08450.1"/>
    <property type="molecule type" value="Genomic_DNA"/>
</dbReference>
<dbReference type="RefSeq" id="WP_316701211.1">
    <property type="nucleotide sequence ID" value="NZ_CP136336.1"/>
</dbReference>
<reference evidence="11 12" key="1">
    <citation type="submission" date="2023-10" db="EMBL/GenBank/DDBJ databases">
        <title>Bacteria for the degradation of biodegradable plastic PBAT(Polybutylene adipate terephthalate).</title>
        <authorList>
            <person name="Weon H.-Y."/>
            <person name="Yeon J."/>
        </authorList>
    </citation>
    <scope>NUCLEOTIDE SEQUENCE [LARGE SCALE GENOMIC DNA]</scope>
    <source>
        <strain evidence="11 12">SBD 7-3</strain>
    </source>
</reference>
<dbReference type="InterPro" id="IPR050286">
    <property type="entry name" value="G_neg_Bact_CarbUptk_Porin"/>
</dbReference>
<keyword evidence="9" id="KW-0998">Cell outer membrane</keyword>
<evidence type="ECO:0000256" key="4">
    <source>
        <dbReference type="ARBA" id="ARBA00022452"/>
    </source>
</evidence>
<evidence type="ECO:0000313" key="12">
    <source>
        <dbReference type="Proteomes" id="UP001303946"/>
    </source>
</evidence>
<keyword evidence="10" id="KW-0732">Signal</keyword>
<dbReference type="InterPro" id="IPR003192">
    <property type="entry name" value="Porin_LamB"/>
</dbReference>
<feature type="signal peptide" evidence="10">
    <location>
        <begin position="1"/>
        <end position="21"/>
    </location>
</feature>
<evidence type="ECO:0000256" key="6">
    <source>
        <dbReference type="ARBA" id="ARBA00023065"/>
    </source>
</evidence>
<sequence length="411" mass="43895">MKTLPLFTALALAGAAGSALAAPPIEFSGYFRAGVGINTRGGNQVCYGLSGADTKFRLGNECDYVVEPTFDAKLAEYEGSDWHVRVMPSVYKGWDSGNAANNGNGPDQLTTRFGQIYAYGQNISQLANGRVWAGRRFYNRLQTGINDQFLENNDGNGAGVEDMDLGIGKLSVAFMMDPNNDAYNNRFALPIRMTGIKDMPNGELSIYVTPSKQLKTANQEPTPPGPAVEPAAQANGLAVGIYQKLNGVILGGDTLFGVKADKQGELKNTRVVFQQGMSMGGTAIDFITEYRVRKNKDALTGADTGNKWFMIGARTDTHLSGPFRFLAEVGHDQVKPDGGGATQNLTKGTLAVAASAGKEAGSRPTVRLFVTHAIWNDAVRTAGGLSSTNTRQVFGDKKSGTSVGVQAESWW</sequence>
<organism evidence="11 12">
    <name type="scientific">Piscinibacter gummiphilus</name>
    <dbReference type="NCBI Taxonomy" id="946333"/>
    <lineage>
        <taxon>Bacteria</taxon>
        <taxon>Pseudomonadati</taxon>
        <taxon>Pseudomonadota</taxon>
        <taxon>Betaproteobacteria</taxon>
        <taxon>Burkholderiales</taxon>
        <taxon>Sphaerotilaceae</taxon>
        <taxon>Piscinibacter</taxon>
    </lineage>
</organism>
<evidence type="ECO:0000256" key="7">
    <source>
        <dbReference type="ARBA" id="ARBA00023114"/>
    </source>
</evidence>
<evidence type="ECO:0000256" key="9">
    <source>
        <dbReference type="ARBA" id="ARBA00023237"/>
    </source>
</evidence>
<dbReference type="PANTHER" id="PTHR38762:SF1">
    <property type="entry name" value="CRYPTIC OUTER MEMBRANE PORIN BGLH-RELATED"/>
    <property type="match status" value="1"/>
</dbReference>
<keyword evidence="12" id="KW-1185">Reference proteome</keyword>